<dbReference type="EMBL" id="RBZM01000003">
    <property type="protein sequence ID" value="RKP56257.1"/>
    <property type="molecule type" value="Genomic_DNA"/>
</dbReference>
<dbReference type="AlphaFoldDB" id="A0A494Y0H3"/>
<reference evidence="1 2" key="1">
    <citation type="submission" date="2018-10" db="EMBL/GenBank/DDBJ databases">
        <title>Cohnella sp. M2MS4P-1, whole genome shotgun sequence.</title>
        <authorList>
            <person name="Tuo L."/>
        </authorList>
    </citation>
    <scope>NUCLEOTIDE SEQUENCE [LARGE SCALE GENOMIC DNA]</scope>
    <source>
        <strain evidence="1 2">M2MS4P-1</strain>
    </source>
</reference>
<sequence length="61" mass="6958">MNFIINKEMQEKIKNWDSCNAVDVAGAKFTYTFIPTGLGLVIKVQCDICKRTLDLTDDFLK</sequence>
<comment type="caution">
    <text evidence="1">The sequence shown here is derived from an EMBL/GenBank/DDBJ whole genome shotgun (WGS) entry which is preliminary data.</text>
</comment>
<name>A0A494Y0H3_9BACL</name>
<protein>
    <submittedName>
        <fullName evidence="1">Uncharacterized protein</fullName>
    </submittedName>
</protein>
<accession>A0A494Y0H3</accession>
<keyword evidence="2" id="KW-1185">Reference proteome</keyword>
<gene>
    <name evidence="1" type="ORF">D7Z26_06370</name>
</gene>
<dbReference type="Proteomes" id="UP000282076">
    <property type="component" value="Unassembled WGS sequence"/>
</dbReference>
<dbReference type="OrthoDB" id="2666726at2"/>
<evidence type="ECO:0000313" key="2">
    <source>
        <dbReference type="Proteomes" id="UP000282076"/>
    </source>
</evidence>
<proteinExistence type="predicted"/>
<evidence type="ECO:0000313" key="1">
    <source>
        <dbReference type="EMBL" id="RKP56257.1"/>
    </source>
</evidence>
<dbReference type="RefSeq" id="WP_120975224.1">
    <property type="nucleotide sequence ID" value="NZ_RBZM01000003.1"/>
</dbReference>
<organism evidence="1 2">
    <name type="scientific">Cohnella endophytica</name>
    <dbReference type="NCBI Taxonomy" id="2419778"/>
    <lineage>
        <taxon>Bacteria</taxon>
        <taxon>Bacillati</taxon>
        <taxon>Bacillota</taxon>
        <taxon>Bacilli</taxon>
        <taxon>Bacillales</taxon>
        <taxon>Paenibacillaceae</taxon>
        <taxon>Cohnella</taxon>
    </lineage>
</organism>